<comment type="pathway">
    <text evidence="1">Purine metabolism; 7-cyano-7-deazaguanine biosynthesis.</text>
</comment>
<comment type="similarity">
    <text evidence="2">Belongs to the PTPS family. QueD subfamily.</text>
</comment>
<accession>A0A1M6JAT6</accession>
<dbReference type="InterPro" id="IPR007115">
    <property type="entry name" value="6-PTP_synth/QueD"/>
</dbReference>
<sequence length="119" mass="14212">MNTYYKFKFYINGRHSVTFGTNKSNIHPHTWEVVLIMKTKLDEEVNFTIFEKKLEEYFSNYEGKYLNELDEFIDINPTMENMGKILCEDIKALVDDEVLILKKIEISENPMRTYIIETI</sequence>
<dbReference type="GO" id="GO:0070497">
    <property type="term" value="F:6-carboxytetrahydropterin synthase activity"/>
    <property type="evidence" value="ECO:0007669"/>
    <property type="project" value="UniProtKB-EC"/>
</dbReference>
<name>A0A1M6JAT6_9CLOT</name>
<evidence type="ECO:0000256" key="3">
    <source>
        <dbReference type="ARBA" id="ARBA00012982"/>
    </source>
</evidence>
<evidence type="ECO:0000256" key="2">
    <source>
        <dbReference type="ARBA" id="ARBA00008900"/>
    </source>
</evidence>
<dbReference type="SUPFAM" id="SSF55620">
    <property type="entry name" value="Tetrahydrobiopterin biosynthesis enzymes-like"/>
    <property type="match status" value="1"/>
</dbReference>
<gene>
    <name evidence="7" type="ORF">SAMN02745163_01968</name>
</gene>
<proteinExistence type="inferred from homology"/>
<dbReference type="STRING" id="1121302.SAMN02745163_01968"/>
<evidence type="ECO:0000256" key="5">
    <source>
        <dbReference type="ARBA" id="ARBA00031449"/>
    </source>
</evidence>
<protein>
    <recommendedName>
        <fullName evidence="4">6-carboxy-5,6,7,8-tetrahydropterin synthase</fullName>
        <ecNumber evidence="3">4.1.2.50</ecNumber>
    </recommendedName>
    <alternativeName>
        <fullName evidence="5">Queuosine biosynthesis protein QueD</fullName>
    </alternativeName>
</protein>
<dbReference type="RefSeq" id="WP_072986525.1">
    <property type="nucleotide sequence ID" value="NZ_FQZB01000008.1"/>
</dbReference>
<evidence type="ECO:0000256" key="6">
    <source>
        <dbReference type="ARBA" id="ARBA00048807"/>
    </source>
</evidence>
<dbReference type="UniPathway" id="UPA00391"/>
<dbReference type="EMBL" id="FQZB01000008">
    <property type="protein sequence ID" value="SHJ43773.1"/>
    <property type="molecule type" value="Genomic_DNA"/>
</dbReference>
<reference evidence="7 8" key="1">
    <citation type="submission" date="2016-11" db="EMBL/GenBank/DDBJ databases">
        <authorList>
            <person name="Jaros S."/>
            <person name="Januszkiewicz K."/>
            <person name="Wedrychowicz H."/>
        </authorList>
    </citation>
    <scope>NUCLEOTIDE SEQUENCE [LARGE SCALE GENOMIC DNA]</scope>
    <source>
        <strain evidence="7 8">DSM 21758</strain>
    </source>
</reference>
<dbReference type="InterPro" id="IPR038418">
    <property type="entry name" value="6-PTP_synth/QueD_sf"/>
</dbReference>
<dbReference type="Gene3D" id="3.30.479.10">
    <property type="entry name" value="6-pyruvoyl tetrahydropterin synthase/QueD"/>
    <property type="match status" value="1"/>
</dbReference>
<evidence type="ECO:0000256" key="4">
    <source>
        <dbReference type="ARBA" id="ARBA00018141"/>
    </source>
</evidence>
<organism evidence="7 8">
    <name type="scientific">Clostridium cavendishii DSM 21758</name>
    <dbReference type="NCBI Taxonomy" id="1121302"/>
    <lineage>
        <taxon>Bacteria</taxon>
        <taxon>Bacillati</taxon>
        <taxon>Bacillota</taxon>
        <taxon>Clostridia</taxon>
        <taxon>Eubacteriales</taxon>
        <taxon>Clostridiaceae</taxon>
        <taxon>Clostridium</taxon>
    </lineage>
</organism>
<evidence type="ECO:0000313" key="8">
    <source>
        <dbReference type="Proteomes" id="UP000184310"/>
    </source>
</evidence>
<dbReference type="Pfam" id="PF01242">
    <property type="entry name" value="PTPS"/>
    <property type="match status" value="1"/>
</dbReference>
<dbReference type="OrthoDB" id="9804698at2"/>
<evidence type="ECO:0000256" key="1">
    <source>
        <dbReference type="ARBA" id="ARBA00005061"/>
    </source>
</evidence>
<evidence type="ECO:0000313" key="7">
    <source>
        <dbReference type="EMBL" id="SHJ43773.1"/>
    </source>
</evidence>
<dbReference type="InterPro" id="IPR017543">
    <property type="entry name" value="6-PTP_synth-rel_bac"/>
</dbReference>
<comment type="catalytic activity">
    <reaction evidence="6">
        <text>7,8-dihydroneopterin 3'-triphosphate + H2O = 6-carboxy-5,6,7,8-tetrahydropterin + triphosphate + acetaldehyde + 2 H(+)</text>
        <dbReference type="Rhea" id="RHEA:27966"/>
        <dbReference type="ChEBI" id="CHEBI:15343"/>
        <dbReference type="ChEBI" id="CHEBI:15377"/>
        <dbReference type="ChEBI" id="CHEBI:15378"/>
        <dbReference type="ChEBI" id="CHEBI:18036"/>
        <dbReference type="ChEBI" id="CHEBI:58462"/>
        <dbReference type="ChEBI" id="CHEBI:61032"/>
        <dbReference type="EC" id="4.1.2.50"/>
    </reaction>
</comment>
<keyword evidence="8" id="KW-1185">Reference proteome</keyword>
<dbReference type="AlphaFoldDB" id="A0A1M6JAT6"/>
<dbReference type="EC" id="4.1.2.50" evidence="3"/>
<dbReference type="Proteomes" id="UP000184310">
    <property type="component" value="Unassembled WGS sequence"/>
</dbReference>
<dbReference type="NCBIfam" id="TIGR03112">
    <property type="entry name" value="6_pyr_pter_rel"/>
    <property type="match status" value="1"/>
</dbReference>